<sequence length="32" mass="3703">MGDEASHEKNKKRKALGAFLSHFDFIIQQLRS</sequence>
<protein>
    <submittedName>
        <fullName evidence="1">Uncharacterized protein</fullName>
    </submittedName>
</protein>
<dbReference type="KEGG" id="bbat:Bdt_2382"/>
<organism evidence="1 2">
    <name type="scientific">Bdellovibrio bacteriovorus str. Tiberius</name>
    <dbReference type="NCBI Taxonomy" id="1069642"/>
    <lineage>
        <taxon>Bacteria</taxon>
        <taxon>Pseudomonadati</taxon>
        <taxon>Bdellovibrionota</taxon>
        <taxon>Bdellovibrionia</taxon>
        <taxon>Bdellovibrionales</taxon>
        <taxon>Pseudobdellovibrionaceae</taxon>
        <taxon>Bdellovibrio</taxon>
    </lineage>
</organism>
<dbReference type="HOGENOM" id="CLU_3388231_0_0_7"/>
<proteinExistence type="predicted"/>
<reference evidence="1 2" key="1">
    <citation type="journal article" date="2012" name="BMC Genomics">
        <title>Genome analysis of a simultaneously predatory and prey-independent, novel Bdellovibrio bacteriovorus from the River Tiber, supports in silico predictions of both ancient and recent lateral gene transfer from diverse bacteria.</title>
        <authorList>
            <person name="Hobley L."/>
            <person name="Lerner T.R."/>
            <person name="Williams L.E."/>
            <person name="Lambert C."/>
            <person name="Till R."/>
            <person name="Milner D.S."/>
            <person name="Basford S.M."/>
            <person name="Capeness M.J."/>
            <person name="Fenton A.K."/>
            <person name="Atterbury R.J."/>
            <person name="Harris M.A."/>
            <person name="Sockett R.E."/>
        </authorList>
    </citation>
    <scope>NUCLEOTIDE SEQUENCE [LARGE SCALE GENOMIC DNA]</scope>
    <source>
        <strain evidence="1 2">Tiberius</strain>
    </source>
</reference>
<evidence type="ECO:0000313" key="2">
    <source>
        <dbReference type="Proteomes" id="UP000010074"/>
    </source>
</evidence>
<accession>K7YZD0</accession>
<evidence type="ECO:0000313" key="1">
    <source>
        <dbReference type="EMBL" id="AFY02065.1"/>
    </source>
</evidence>
<dbReference type="Proteomes" id="UP000010074">
    <property type="component" value="Chromosome"/>
</dbReference>
<dbReference type="STRING" id="1069642.Bdt_2382"/>
<dbReference type="EMBL" id="CP002930">
    <property type="protein sequence ID" value="AFY02065.1"/>
    <property type="molecule type" value="Genomic_DNA"/>
</dbReference>
<dbReference type="AlphaFoldDB" id="K7YZD0"/>
<name>K7YZD0_BDEBC</name>
<gene>
    <name evidence="1" type="ORF">Bdt_2382</name>
</gene>